<dbReference type="FunFam" id="3.30.160.60:FF:002284">
    <property type="entry name" value="Zinc finger protein, putative"/>
    <property type="match status" value="1"/>
</dbReference>
<evidence type="ECO:0000256" key="9">
    <source>
        <dbReference type="ARBA" id="ARBA00023163"/>
    </source>
</evidence>
<dbReference type="Pfam" id="PF07776">
    <property type="entry name" value="zf-AD"/>
    <property type="match status" value="1"/>
</dbReference>
<dbReference type="PANTHER" id="PTHR24393">
    <property type="entry name" value="ZINC FINGER PROTEIN"/>
    <property type="match status" value="1"/>
</dbReference>
<evidence type="ECO:0000313" key="17">
    <source>
        <dbReference type="Proteomes" id="UP001516400"/>
    </source>
</evidence>
<feature type="binding site" evidence="12">
    <location>
        <position position="17"/>
    </location>
    <ligand>
        <name>Zn(2+)</name>
        <dbReference type="ChEBI" id="CHEBI:29105"/>
    </ligand>
</feature>
<evidence type="ECO:0000313" key="16">
    <source>
        <dbReference type="EMBL" id="KAL3284014.1"/>
    </source>
</evidence>
<dbReference type="PROSITE" id="PS50157">
    <property type="entry name" value="ZINC_FINGER_C2H2_2"/>
    <property type="match status" value="12"/>
</dbReference>
<dbReference type="InterPro" id="IPR036236">
    <property type="entry name" value="Znf_C2H2_sf"/>
</dbReference>
<evidence type="ECO:0000256" key="6">
    <source>
        <dbReference type="ARBA" id="ARBA00022833"/>
    </source>
</evidence>
<keyword evidence="17" id="KW-1185">Reference proteome</keyword>
<keyword evidence="5 11" id="KW-0863">Zinc-finger</keyword>
<sequence length="759" mass="86220">MAATVDSSRYGDLCRLCAAKTTLVLGINIFEDEGTIRQVRKKIECCLPVQVHQADDLPKMICENCLYKLDLLFDFRERSVRTEKLLQELVKELNNEKAQQEGALDVISIDQNGLIMVPQHHLLDSHHIQNVEIDLSHLSQRDDIIVGHGLILAQTQHSVNLDLSSHSLANLEINHHDLTSQDLTNHNLHTQGTMLLENTNPNDLQDRFPNGGLDMIHHQQILQEQFGIRQELAIDSIGISGIPSTDNLPLLSREKDENFNENKKILSQMEFSHQQTMTVDHSNLQTSLACDSSSRDNSIKLESLSHHEDSNSNENKFLLDERLNNDAGKLYLLHEHNEVLDRMNANSTECIYCNICGAGFPTKETFEEHYSTHFLKCSLCSTAFTSEETLSVHVKECHESINGTGQNGLQNQEDIKPIKTRLKRATKETNQGLNNSEEDYESDVGYVDQSVEAVEEESPKSKSEVGEEFCDKQQKKKCSLKVCTECGKTYKTNYKLNEHMRKHTGEKPYKCGSCEKTFRSKIGLAQHEAKHTGQYEFSCPTCGKGFQCRSYLMVHQRVHSDVKPWPCSTCGVSFKTKQSLLDHTNRHLGVKPFMCDVCGRGFITKGLCKTHQKIHTGLDNRKFSCKICNKMFVSKSYLQTHLKIHTGEKPFICEVCGKGFLTRVDLRIHSTLHTGEKSYVCEICGKAFARRDALRCHRRSHTGERPYSCEICGQTFTQFTPMAIHKRLHTGERPYACEVCNKTFVSRSTMMTHAKKHVT</sequence>
<keyword evidence="13" id="KW-0175">Coiled coil</keyword>
<dbReference type="InterPro" id="IPR012934">
    <property type="entry name" value="Znf_AD"/>
</dbReference>
<dbReference type="GO" id="GO:0003682">
    <property type="term" value="F:chromatin binding"/>
    <property type="evidence" value="ECO:0007669"/>
    <property type="project" value="UniProtKB-ARBA"/>
</dbReference>
<dbReference type="GO" id="GO:0000785">
    <property type="term" value="C:chromatin"/>
    <property type="evidence" value="ECO:0007669"/>
    <property type="project" value="UniProtKB-ARBA"/>
</dbReference>
<feature type="coiled-coil region" evidence="13">
    <location>
        <begin position="79"/>
        <end position="110"/>
    </location>
</feature>
<feature type="domain" description="C2H2-type" evidence="14">
    <location>
        <begin position="651"/>
        <end position="678"/>
    </location>
</feature>
<keyword evidence="8" id="KW-0238">DNA-binding</keyword>
<dbReference type="PANTHER" id="PTHR24393:SF15">
    <property type="entry name" value="IP01243P-RELATED"/>
    <property type="match status" value="1"/>
</dbReference>
<dbReference type="FunFam" id="3.30.160.60:FF:000690">
    <property type="entry name" value="Zinc finger protein 354C"/>
    <property type="match status" value="2"/>
</dbReference>
<keyword evidence="10" id="KW-0539">Nucleus</keyword>
<evidence type="ECO:0000259" key="15">
    <source>
        <dbReference type="PROSITE" id="PS51915"/>
    </source>
</evidence>
<feature type="domain" description="C2H2-type" evidence="14">
    <location>
        <begin position="707"/>
        <end position="734"/>
    </location>
</feature>
<evidence type="ECO:0000256" key="8">
    <source>
        <dbReference type="ARBA" id="ARBA00023125"/>
    </source>
</evidence>
<dbReference type="SUPFAM" id="SSF57667">
    <property type="entry name" value="beta-beta-alpha zinc fingers"/>
    <property type="match status" value="6"/>
</dbReference>
<dbReference type="FunFam" id="3.30.160.60:FF:000446">
    <property type="entry name" value="Zinc finger protein"/>
    <property type="match status" value="2"/>
</dbReference>
<evidence type="ECO:0000256" key="1">
    <source>
        <dbReference type="ARBA" id="ARBA00004123"/>
    </source>
</evidence>
<dbReference type="GO" id="GO:0005634">
    <property type="term" value="C:nucleus"/>
    <property type="evidence" value="ECO:0007669"/>
    <property type="project" value="UniProtKB-SubCell"/>
</dbReference>
<evidence type="ECO:0000256" key="2">
    <source>
        <dbReference type="ARBA" id="ARBA00006991"/>
    </source>
</evidence>
<evidence type="ECO:0000259" key="14">
    <source>
        <dbReference type="PROSITE" id="PS50157"/>
    </source>
</evidence>
<dbReference type="FunFam" id="3.30.160.60:FF:000870">
    <property type="entry name" value="zinc finger protein 197 isoform X1"/>
    <property type="match status" value="1"/>
</dbReference>
<dbReference type="Pfam" id="PF13912">
    <property type="entry name" value="zf-C2H2_6"/>
    <property type="match status" value="1"/>
</dbReference>
<protein>
    <submittedName>
        <fullName evidence="16">Uncharacterized protein</fullName>
    </submittedName>
</protein>
<reference evidence="16 17" key="1">
    <citation type="journal article" date="2021" name="BMC Biol.">
        <title>Horizontally acquired antibacterial genes associated with adaptive radiation of ladybird beetles.</title>
        <authorList>
            <person name="Li H.S."/>
            <person name="Tang X.F."/>
            <person name="Huang Y.H."/>
            <person name="Xu Z.Y."/>
            <person name="Chen M.L."/>
            <person name="Du X.Y."/>
            <person name="Qiu B.Y."/>
            <person name="Chen P.T."/>
            <person name="Zhang W."/>
            <person name="Slipinski A."/>
            <person name="Escalona H.E."/>
            <person name="Waterhouse R.M."/>
            <person name="Zwick A."/>
            <person name="Pang H."/>
        </authorList>
    </citation>
    <scope>NUCLEOTIDE SEQUENCE [LARGE SCALE GENOMIC DNA]</scope>
    <source>
        <strain evidence="16">SYSU2018</strain>
    </source>
</reference>
<comment type="subcellular location">
    <subcellularLocation>
        <location evidence="1">Nucleus</location>
    </subcellularLocation>
</comment>
<feature type="binding site" evidence="12">
    <location>
        <position position="14"/>
    </location>
    <ligand>
        <name>Zn(2+)</name>
        <dbReference type="ChEBI" id="CHEBI:29105"/>
    </ligand>
</feature>
<dbReference type="Proteomes" id="UP001516400">
    <property type="component" value="Unassembled WGS sequence"/>
</dbReference>
<feature type="domain" description="C2H2-type" evidence="14">
    <location>
        <begin position="593"/>
        <end position="620"/>
    </location>
</feature>
<evidence type="ECO:0000256" key="13">
    <source>
        <dbReference type="SAM" id="Coils"/>
    </source>
</evidence>
<dbReference type="FunFam" id="3.30.160.60:FF:001136">
    <property type="entry name" value="Zinc finger protein 408"/>
    <property type="match status" value="1"/>
</dbReference>
<name>A0ABD2NZF9_9CUCU</name>
<feature type="binding site" evidence="12">
    <location>
        <position position="62"/>
    </location>
    <ligand>
        <name>Zn(2+)</name>
        <dbReference type="ChEBI" id="CHEBI:29105"/>
    </ligand>
</feature>
<feature type="binding site" evidence="12">
    <location>
        <position position="65"/>
    </location>
    <ligand>
        <name>Zn(2+)</name>
        <dbReference type="ChEBI" id="CHEBI:29105"/>
    </ligand>
</feature>
<evidence type="ECO:0000256" key="5">
    <source>
        <dbReference type="ARBA" id="ARBA00022771"/>
    </source>
</evidence>
<dbReference type="GO" id="GO:0043565">
    <property type="term" value="F:sequence-specific DNA binding"/>
    <property type="evidence" value="ECO:0007669"/>
    <property type="project" value="UniProtKB-ARBA"/>
</dbReference>
<feature type="domain" description="ZAD" evidence="15">
    <location>
        <begin position="12"/>
        <end position="89"/>
    </location>
</feature>
<feature type="domain" description="C2H2-type" evidence="14">
    <location>
        <begin position="509"/>
        <end position="536"/>
    </location>
</feature>
<gene>
    <name evidence="16" type="ORF">HHI36_018184</name>
</gene>
<evidence type="ECO:0000256" key="11">
    <source>
        <dbReference type="PROSITE-ProRule" id="PRU00042"/>
    </source>
</evidence>
<accession>A0ABD2NZF9</accession>
<comment type="similarity">
    <text evidence="2">Belongs to the krueppel C2H2-type zinc-finger protein family.</text>
</comment>
<dbReference type="GO" id="GO:0008270">
    <property type="term" value="F:zinc ion binding"/>
    <property type="evidence" value="ECO:0007669"/>
    <property type="project" value="UniProtKB-UniRule"/>
</dbReference>
<dbReference type="Gene3D" id="3.40.1800.20">
    <property type="match status" value="1"/>
</dbReference>
<keyword evidence="7" id="KW-0805">Transcription regulation</keyword>
<dbReference type="Pfam" id="PF00096">
    <property type="entry name" value="zf-C2H2"/>
    <property type="match status" value="5"/>
</dbReference>
<dbReference type="Pfam" id="PF12874">
    <property type="entry name" value="zf-met"/>
    <property type="match status" value="1"/>
</dbReference>
<organism evidence="16 17">
    <name type="scientific">Cryptolaemus montrouzieri</name>
    <dbReference type="NCBI Taxonomy" id="559131"/>
    <lineage>
        <taxon>Eukaryota</taxon>
        <taxon>Metazoa</taxon>
        <taxon>Ecdysozoa</taxon>
        <taxon>Arthropoda</taxon>
        <taxon>Hexapoda</taxon>
        <taxon>Insecta</taxon>
        <taxon>Pterygota</taxon>
        <taxon>Neoptera</taxon>
        <taxon>Endopterygota</taxon>
        <taxon>Coleoptera</taxon>
        <taxon>Polyphaga</taxon>
        <taxon>Cucujiformia</taxon>
        <taxon>Coccinelloidea</taxon>
        <taxon>Coccinellidae</taxon>
        <taxon>Scymninae</taxon>
        <taxon>Scymnini</taxon>
        <taxon>Cryptolaemus</taxon>
    </lineage>
</organism>
<dbReference type="EMBL" id="JABFTP020000165">
    <property type="protein sequence ID" value="KAL3284014.1"/>
    <property type="molecule type" value="Genomic_DNA"/>
</dbReference>
<feature type="domain" description="C2H2-type" evidence="14">
    <location>
        <begin position="679"/>
        <end position="706"/>
    </location>
</feature>
<keyword evidence="3 12" id="KW-0479">Metal-binding</keyword>
<evidence type="ECO:0000256" key="3">
    <source>
        <dbReference type="ARBA" id="ARBA00022723"/>
    </source>
</evidence>
<dbReference type="PROSITE" id="PS51915">
    <property type="entry name" value="ZAD"/>
    <property type="match status" value="1"/>
</dbReference>
<dbReference type="Gene3D" id="3.30.160.60">
    <property type="entry name" value="Classic Zinc Finger"/>
    <property type="match status" value="11"/>
</dbReference>
<dbReference type="SMART" id="SM00868">
    <property type="entry name" value="zf-AD"/>
    <property type="match status" value="1"/>
</dbReference>
<evidence type="ECO:0000256" key="12">
    <source>
        <dbReference type="PROSITE-ProRule" id="PRU01263"/>
    </source>
</evidence>
<feature type="domain" description="C2H2-type" evidence="14">
    <location>
        <begin position="565"/>
        <end position="592"/>
    </location>
</feature>
<comment type="caution">
    <text evidence="16">The sequence shown here is derived from an EMBL/GenBank/DDBJ whole genome shotgun (WGS) entry which is preliminary data.</text>
</comment>
<feature type="domain" description="C2H2-type" evidence="14">
    <location>
        <begin position="735"/>
        <end position="759"/>
    </location>
</feature>
<dbReference type="GO" id="GO:0040029">
    <property type="term" value="P:epigenetic regulation of gene expression"/>
    <property type="evidence" value="ECO:0007669"/>
    <property type="project" value="UniProtKB-ARBA"/>
</dbReference>
<keyword evidence="9" id="KW-0804">Transcription</keyword>
<dbReference type="SUPFAM" id="SSF57716">
    <property type="entry name" value="Glucocorticoid receptor-like (DNA-binding domain)"/>
    <property type="match status" value="1"/>
</dbReference>
<keyword evidence="4" id="KW-0677">Repeat</keyword>
<keyword evidence="6 12" id="KW-0862">Zinc</keyword>
<feature type="domain" description="C2H2-type" evidence="14">
    <location>
        <begin position="623"/>
        <end position="650"/>
    </location>
</feature>
<dbReference type="SMART" id="SM00355">
    <property type="entry name" value="ZnF_C2H2"/>
    <property type="match status" value="12"/>
</dbReference>
<evidence type="ECO:0000256" key="4">
    <source>
        <dbReference type="ARBA" id="ARBA00022737"/>
    </source>
</evidence>
<evidence type="ECO:0000256" key="10">
    <source>
        <dbReference type="ARBA" id="ARBA00023242"/>
    </source>
</evidence>
<dbReference type="InterPro" id="IPR013087">
    <property type="entry name" value="Znf_C2H2_type"/>
</dbReference>
<feature type="domain" description="C2H2-type" evidence="14">
    <location>
        <begin position="375"/>
        <end position="403"/>
    </location>
</feature>
<evidence type="ECO:0000256" key="7">
    <source>
        <dbReference type="ARBA" id="ARBA00023015"/>
    </source>
</evidence>
<dbReference type="FunFam" id="3.30.160.60:FF:000512">
    <property type="entry name" value="zinc finger protein 197 isoform X1"/>
    <property type="match status" value="1"/>
</dbReference>
<dbReference type="PROSITE" id="PS00028">
    <property type="entry name" value="ZINC_FINGER_C2H2_1"/>
    <property type="match status" value="11"/>
</dbReference>
<dbReference type="FunFam" id="3.30.160.60:FF:001840">
    <property type="entry name" value="Paternally-expressed gene 3 protein"/>
    <property type="match status" value="1"/>
</dbReference>
<feature type="domain" description="C2H2-type" evidence="14">
    <location>
        <begin position="351"/>
        <end position="373"/>
    </location>
</feature>
<feature type="domain" description="C2H2-type" evidence="14">
    <location>
        <begin position="481"/>
        <end position="508"/>
    </location>
</feature>
<feature type="domain" description="C2H2-type" evidence="14">
    <location>
        <begin position="537"/>
        <end position="564"/>
    </location>
</feature>
<proteinExistence type="inferred from homology"/>
<dbReference type="AlphaFoldDB" id="A0ABD2NZF9"/>